<dbReference type="InterPro" id="IPR052342">
    <property type="entry name" value="MCH/BMMD"/>
</dbReference>
<protein>
    <submittedName>
        <fullName evidence="2">MaoC-like dehydratase</fullName>
    </submittedName>
</protein>
<reference evidence="2" key="1">
    <citation type="submission" date="2016-01" db="EMBL/GenBank/DDBJ databases">
        <authorList>
            <person name="Peeters C."/>
        </authorList>
    </citation>
    <scope>NUCLEOTIDE SEQUENCE [LARGE SCALE GENOMIC DNA]</scope>
    <source>
        <strain evidence="2">LMG 22940</strain>
    </source>
</reference>
<evidence type="ECO:0000259" key="1">
    <source>
        <dbReference type="Pfam" id="PF01575"/>
    </source>
</evidence>
<dbReference type="InterPro" id="IPR029069">
    <property type="entry name" value="HotDog_dom_sf"/>
</dbReference>
<dbReference type="PANTHER" id="PTHR43664:SF1">
    <property type="entry name" value="BETA-METHYLMALYL-COA DEHYDRATASE"/>
    <property type="match status" value="1"/>
</dbReference>
<dbReference type="InterPro" id="IPR002539">
    <property type="entry name" value="MaoC-like_dom"/>
</dbReference>
<dbReference type="OrthoDB" id="6703795at2"/>
<sequence>MQTAIASQPQVQPLRLAVHNWDTLYEGLTFESRGRTVTEADVVAFSGLSGDFNRIHTDREYARSTPYGERIAHGLLVLSILSGLTTQADGYRAIEPSIVAMRDIACRFPRPTLIGDTIFVRVTVLEKKDTGKVDRGDVTFRREAINQRGEVVAQADFRMILRKEGAVA</sequence>
<dbReference type="PANTHER" id="PTHR43664">
    <property type="entry name" value="MONOAMINE OXIDASE-RELATED"/>
    <property type="match status" value="1"/>
</dbReference>
<gene>
    <name evidence="2" type="ORF">AWB68_00964</name>
</gene>
<dbReference type="Proteomes" id="UP000054770">
    <property type="component" value="Unassembled WGS sequence"/>
</dbReference>
<comment type="caution">
    <text evidence="2">The sequence shown here is derived from an EMBL/GenBank/DDBJ whole genome shotgun (WGS) entry which is preliminary data.</text>
</comment>
<dbReference type="Gene3D" id="3.10.129.10">
    <property type="entry name" value="Hotdog Thioesterase"/>
    <property type="match status" value="1"/>
</dbReference>
<name>A0A158FW18_9BURK</name>
<dbReference type="SUPFAM" id="SSF54637">
    <property type="entry name" value="Thioesterase/thiol ester dehydrase-isomerase"/>
    <property type="match status" value="1"/>
</dbReference>
<evidence type="ECO:0000313" key="3">
    <source>
        <dbReference type="Proteomes" id="UP000054770"/>
    </source>
</evidence>
<dbReference type="EMBL" id="FCON02000007">
    <property type="protein sequence ID" value="SAL23370.1"/>
    <property type="molecule type" value="Genomic_DNA"/>
</dbReference>
<proteinExistence type="predicted"/>
<organism evidence="2 3">
    <name type="scientific">Caballeronia choica</name>
    <dbReference type="NCBI Taxonomy" id="326476"/>
    <lineage>
        <taxon>Bacteria</taxon>
        <taxon>Pseudomonadati</taxon>
        <taxon>Pseudomonadota</taxon>
        <taxon>Betaproteobacteria</taxon>
        <taxon>Burkholderiales</taxon>
        <taxon>Burkholderiaceae</taxon>
        <taxon>Caballeronia</taxon>
    </lineage>
</organism>
<keyword evidence="3" id="KW-1185">Reference proteome</keyword>
<dbReference type="Pfam" id="PF01575">
    <property type="entry name" value="MaoC_dehydratas"/>
    <property type="match status" value="1"/>
</dbReference>
<dbReference type="RefSeq" id="WP_087643212.1">
    <property type="nucleotide sequence ID" value="NZ_FCON02000007.1"/>
</dbReference>
<accession>A0A158FW18</accession>
<dbReference type="AlphaFoldDB" id="A0A158FW18"/>
<feature type="domain" description="MaoC-like" evidence="1">
    <location>
        <begin position="33"/>
        <end position="138"/>
    </location>
</feature>
<evidence type="ECO:0000313" key="2">
    <source>
        <dbReference type="EMBL" id="SAL23370.1"/>
    </source>
</evidence>